<accession>A0A1F2P908</accession>
<dbReference type="Proteomes" id="UP000186940">
    <property type="component" value="Unassembled WGS sequence"/>
</dbReference>
<sequence length="235" mass="25829">MYKDKKVSVVMPAYNEEENIHTAVKEFGSIQEVDEVIVINNNSTDATGELAAKVGAIVVNEPRQGYGYACQRALGEASGDLIILVEPDGTFSAHDVEKFLAYSNDFDFVIGTRTSKEMIYEGANMGKFLKWGNWALAKLIEVLFNGPSLTDVGCTYRLIKKSALGKIKDKFSVGGSHFSPEMMILAIKSGISMIEIPVSYRTRKGSSKITGKKLPAFKLGLVMIKTILRYKIAGR</sequence>
<dbReference type="PANTHER" id="PTHR48090">
    <property type="entry name" value="UNDECAPRENYL-PHOSPHATE 4-DEOXY-4-FORMAMIDO-L-ARABINOSE TRANSFERASE-RELATED"/>
    <property type="match status" value="1"/>
</dbReference>
<dbReference type="InterPro" id="IPR001173">
    <property type="entry name" value="Glyco_trans_2-like"/>
</dbReference>
<reference evidence="2" key="1">
    <citation type="submission" date="2016-05" db="EMBL/GenBank/DDBJ databases">
        <title>Microbial consortia oxidize butane by reversing methanogenesis.</title>
        <authorList>
            <person name="Laso-Perez R."/>
            <person name="Richter M."/>
            <person name="Wegener G."/>
            <person name="Musat F."/>
        </authorList>
    </citation>
    <scope>NUCLEOTIDE SEQUENCE [LARGE SCALE GENOMIC DNA]</scope>
    <source>
        <strain evidence="2">BOX2</strain>
    </source>
</reference>
<dbReference type="PANTHER" id="PTHR48090:SF7">
    <property type="entry name" value="RFBJ PROTEIN"/>
    <property type="match status" value="1"/>
</dbReference>
<dbReference type="InterPro" id="IPR029044">
    <property type="entry name" value="Nucleotide-diphossugar_trans"/>
</dbReference>
<dbReference type="STRING" id="1838285.SCAL_001400"/>
<evidence type="ECO:0000313" key="3">
    <source>
        <dbReference type="Proteomes" id="UP000186940"/>
    </source>
</evidence>
<gene>
    <name evidence="2" type="ORF">SCAL_001400</name>
</gene>
<proteinExistence type="predicted"/>
<dbReference type="InterPro" id="IPR050256">
    <property type="entry name" value="Glycosyltransferase_2"/>
</dbReference>
<evidence type="ECO:0000313" key="2">
    <source>
        <dbReference type="EMBL" id="OFV67482.1"/>
    </source>
</evidence>
<feature type="domain" description="Glycosyltransferase 2-like" evidence="1">
    <location>
        <begin position="8"/>
        <end position="166"/>
    </location>
</feature>
<dbReference type="Gene3D" id="3.90.550.10">
    <property type="entry name" value="Spore Coat Polysaccharide Biosynthesis Protein SpsA, Chain A"/>
    <property type="match status" value="1"/>
</dbReference>
<protein>
    <submittedName>
        <fullName evidence="2">Glycosyltransferase, group 2 family protein</fullName>
    </submittedName>
</protein>
<dbReference type="AlphaFoldDB" id="A0A1F2P908"/>
<name>A0A1F2P908_9EURY</name>
<dbReference type="SUPFAM" id="SSF53448">
    <property type="entry name" value="Nucleotide-diphospho-sugar transferases"/>
    <property type="match status" value="1"/>
</dbReference>
<dbReference type="CDD" id="cd04179">
    <property type="entry name" value="DPM_DPG-synthase_like"/>
    <property type="match status" value="1"/>
</dbReference>
<dbReference type="Pfam" id="PF00535">
    <property type="entry name" value="Glycos_transf_2"/>
    <property type="match status" value="1"/>
</dbReference>
<keyword evidence="3" id="KW-1185">Reference proteome</keyword>
<evidence type="ECO:0000259" key="1">
    <source>
        <dbReference type="Pfam" id="PF00535"/>
    </source>
</evidence>
<comment type="caution">
    <text evidence="2">The sequence shown here is derived from an EMBL/GenBank/DDBJ whole genome shotgun (WGS) entry which is preliminary data.</text>
</comment>
<organism evidence="2 3">
    <name type="scientific">Candidatus Syntropharchaeum caldarium</name>
    <dbReference type="NCBI Taxonomy" id="1838285"/>
    <lineage>
        <taxon>Archaea</taxon>
        <taxon>Methanobacteriati</taxon>
        <taxon>Methanobacteriota</taxon>
        <taxon>Stenosarchaea group</taxon>
        <taxon>Methanomicrobia</taxon>
        <taxon>Methanosarcinales</taxon>
        <taxon>ANME-2 cluster</taxon>
        <taxon>Candidatus Syntropharchaeum</taxon>
    </lineage>
</organism>
<dbReference type="GO" id="GO:0016740">
    <property type="term" value="F:transferase activity"/>
    <property type="evidence" value="ECO:0007669"/>
    <property type="project" value="UniProtKB-KW"/>
</dbReference>
<dbReference type="EMBL" id="LYOS01000004">
    <property type="protein sequence ID" value="OFV67482.1"/>
    <property type="molecule type" value="Genomic_DNA"/>
</dbReference>